<comment type="subunit">
    <text evidence="6">V-ATPase is a heteromultimeric enzyme made up of two complexes: the ATP-hydrolytic V1 complex and the proton translocation V0 complex. The V1 complex consists of three catalytic AB heterodimers that form a heterohexamer, three peripheral stalks each consisting of EG heterodimers, one central rotor including subunits D and F, and the regulatory subunits C and H. The proton translocation complex V0 consists of the proton transport subunit a, a ring of proteolipid subunits c9c'', rotary subunit d, subunits e and f, and the accessory subunits VhaAC45 and ATP6AP2.</text>
</comment>
<sequence>MSGGGKDRIAVFPSRMAQTLMKTRLKGAQKGHSLLKKKADALNFRFREILRKIVENKVLMGEVMKEAAFSLAEAKFTAGDFGHTVVQNVARAQVKVRMKRENVVGVRLPVFDAYQDGPDAYDLTGLGKGGSNIAKLKKNYNKAVELLVELATLQTCFITLDEAIKVTNRRVNAIEHVIIPRIENTINYIVTELDEMEREEFFRMKKIQAKKKAERKEKEAQVVERGDGALPMKSILDAGNDDVPILFH</sequence>
<dbReference type="PANTHER" id="PTHR11671">
    <property type="entry name" value="V-TYPE ATP SYNTHASE SUBUNIT D"/>
    <property type="match status" value="1"/>
</dbReference>
<keyword evidence="4" id="KW-0406">Ion transport</keyword>
<dbReference type="WBParaSite" id="PSAMB.scaffold147size72779.g2607.t1">
    <property type="protein sequence ID" value="PSAMB.scaffold147size72779.g2607.t1"/>
    <property type="gene ID" value="PSAMB.scaffold147size72779.g2607"/>
</dbReference>
<organism evidence="7 8">
    <name type="scientific">Plectus sambesii</name>
    <dbReference type="NCBI Taxonomy" id="2011161"/>
    <lineage>
        <taxon>Eukaryota</taxon>
        <taxon>Metazoa</taxon>
        <taxon>Ecdysozoa</taxon>
        <taxon>Nematoda</taxon>
        <taxon>Chromadorea</taxon>
        <taxon>Plectida</taxon>
        <taxon>Plectina</taxon>
        <taxon>Plectoidea</taxon>
        <taxon>Plectidae</taxon>
        <taxon>Plectus</taxon>
    </lineage>
</organism>
<evidence type="ECO:0000256" key="4">
    <source>
        <dbReference type="ARBA" id="ARBA00023065"/>
    </source>
</evidence>
<dbReference type="GO" id="GO:0046961">
    <property type="term" value="F:proton-transporting ATPase activity, rotational mechanism"/>
    <property type="evidence" value="ECO:0007669"/>
    <property type="project" value="InterPro"/>
</dbReference>
<dbReference type="NCBIfam" id="TIGR00309">
    <property type="entry name" value="V_ATPase_subD"/>
    <property type="match status" value="1"/>
</dbReference>
<evidence type="ECO:0000256" key="6">
    <source>
        <dbReference type="ARBA" id="ARBA00046957"/>
    </source>
</evidence>
<evidence type="ECO:0000256" key="5">
    <source>
        <dbReference type="ARBA" id="ARBA00045737"/>
    </source>
</evidence>
<dbReference type="AlphaFoldDB" id="A0A914V3I0"/>
<evidence type="ECO:0000313" key="8">
    <source>
        <dbReference type="WBParaSite" id="PSAMB.scaffold147size72779.g2607.t1"/>
    </source>
</evidence>
<dbReference type="InterPro" id="IPR002699">
    <property type="entry name" value="V_ATPase_D"/>
</dbReference>
<keyword evidence="7" id="KW-1185">Reference proteome</keyword>
<reference evidence="8" key="1">
    <citation type="submission" date="2022-11" db="UniProtKB">
        <authorList>
            <consortium name="WormBaseParasite"/>
        </authorList>
    </citation>
    <scope>IDENTIFICATION</scope>
</reference>
<evidence type="ECO:0000256" key="1">
    <source>
        <dbReference type="ARBA" id="ARBA00005850"/>
    </source>
</evidence>
<keyword evidence="2" id="KW-0813">Transport</keyword>
<keyword evidence="3" id="KW-0375">Hydrogen ion transport</keyword>
<dbReference type="FunFam" id="1.10.287.3240:FF:000001">
    <property type="entry name" value="V-type proton ATPase subunit D"/>
    <property type="match status" value="1"/>
</dbReference>
<comment type="similarity">
    <text evidence="1">Belongs to the V-ATPase D subunit family.</text>
</comment>
<evidence type="ECO:0000313" key="7">
    <source>
        <dbReference type="Proteomes" id="UP000887566"/>
    </source>
</evidence>
<dbReference type="Proteomes" id="UP000887566">
    <property type="component" value="Unplaced"/>
</dbReference>
<comment type="function">
    <text evidence="5">Subunit of the V1 complex of vacuolar(H+)-ATPase (V-ATPase), a multisubunit enzyme composed of a peripheral complex (V1) that hydrolyzes ATP and a membrane integral complex (V0) that translocates protons. V-ATPase is responsible for acidifying and maintaining the pH of intracellular compartments and in some cell types, is targeted to the plasma membrane, where it is responsible for acidifying the extracellular environment.</text>
</comment>
<dbReference type="Gene3D" id="1.10.287.3240">
    <property type="match status" value="1"/>
</dbReference>
<dbReference type="Pfam" id="PF01813">
    <property type="entry name" value="ATP-synt_D"/>
    <property type="match status" value="1"/>
</dbReference>
<evidence type="ECO:0000256" key="2">
    <source>
        <dbReference type="ARBA" id="ARBA00022448"/>
    </source>
</evidence>
<evidence type="ECO:0000256" key="3">
    <source>
        <dbReference type="ARBA" id="ARBA00022781"/>
    </source>
</evidence>
<accession>A0A914V3I0</accession>
<name>A0A914V3I0_9BILA</name>
<protein>
    <submittedName>
        <fullName evidence="8">V-type proton ATPase subunit D</fullName>
    </submittedName>
</protein>
<proteinExistence type="inferred from homology"/>